<evidence type="ECO:0000313" key="3">
    <source>
        <dbReference type="Proteomes" id="UP000466442"/>
    </source>
</evidence>
<sequence>MPVKGKKKEAKPKNGEKKKKGTKRAAGPRTGVRKEGRSKSRCQVDIFNEHAVENAYYTCHNVMDVLRIRGFPWPEAAKKKKKGKRK</sequence>
<accession>A0A6A4J7J0</accession>
<feature type="region of interest" description="Disordered" evidence="1">
    <location>
        <begin position="1"/>
        <end position="40"/>
    </location>
</feature>
<name>A0A6A4J7J0_APOLU</name>
<dbReference type="PANTHER" id="PTHR37932">
    <property type="entry name" value="SMALL LYSINE-RICH PROTEIN 1"/>
    <property type="match status" value="1"/>
</dbReference>
<protein>
    <submittedName>
        <fullName evidence="2">Uncharacterized protein</fullName>
    </submittedName>
</protein>
<organism evidence="2 3">
    <name type="scientific">Apolygus lucorum</name>
    <name type="common">Small green plant bug</name>
    <name type="synonym">Lygocoris lucorum</name>
    <dbReference type="NCBI Taxonomy" id="248454"/>
    <lineage>
        <taxon>Eukaryota</taxon>
        <taxon>Metazoa</taxon>
        <taxon>Ecdysozoa</taxon>
        <taxon>Arthropoda</taxon>
        <taxon>Hexapoda</taxon>
        <taxon>Insecta</taxon>
        <taxon>Pterygota</taxon>
        <taxon>Neoptera</taxon>
        <taxon>Paraneoptera</taxon>
        <taxon>Hemiptera</taxon>
        <taxon>Heteroptera</taxon>
        <taxon>Panheteroptera</taxon>
        <taxon>Cimicomorpha</taxon>
        <taxon>Miridae</taxon>
        <taxon>Mirini</taxon>
        <taxon>Apolygus</taxon>
    </lineage>
</organism>
<dbReference type="AlphaFoldDB" id="A0A6A4J7J0"/>
<dbReference type="Proteomes" id="UP000466442">
    <property type="component" value="Linkage Group LG9"/>
</dbReference>
<proteinExistence type="predicted"/>
<gene>
    <name evidence="2" type="ORF">GE061_019163</name>
</gene>
<feature type="compositionally biased region" description="Basic residues" evidence="1">
    <location>
        <begin position="1"/>
        <end position="23"/>
    </location>
</feature>
<comment type="caution">
    <text evidence="2">The sequence shown here is derived from an EMBL/GenBank/DDBJ whole genome shotgun (WGS) entry which is preliminary data.</text>
</comment>
<dbReference type="PANTHER" id="PTHR37932:SF1">
    <property type="entry name" value="SMALL LYSINE-RICH PROTEIN 1"/>
    <property type="match status" value="1"/>
</dbReference>
<evidence type="ECO:0000313" key="2">
    <source>
        <dbReference type="EMBL" id="KAF6204996.1"/>
    </source>
</evidence>
<evidence type="ECO:0000256" key="1">
    <source>
        <dbReference type="SAM" id="MobiDB-lite"/>
    </source>
</evidence>
<dbReference type="EMBL" id="WIXP02000009">
    <property type="protein sequence ID" value="KAF6204996.1"/>
    <property type="molecule type" value="Genomic_DNA"/>
</dbReference>
<dbReference type="OrthoDB" id="5989977at2759"/>
<keyword evidence="3" id="KW-1185">Reference proteome</keyword>
<dbReference type="InterPro" id="IPR037760">
    <property type="entry name" value="SMKR1"/>
</dbReference>
<reference evidence="2" key="1">
    <citation type="journal article" date="2021" name="Mol. Ecol. Resour.">
        <title>Apolygus lucorum genome provides insights into omnivorousness and mesophyll feeding.</title>
        <authorList>
            <person name="Liu Y."/>
            <person name="Liu H."/>
            <person name="Wang H."/>
            <person name="Huang T."/>
            <person name="Liu B."/>
            <person name="Yang B."/>
            <person name="Yin L."/>
            <person name="Li B."/>
            <person name="Zhang Y."/>
            <person name="Zhang S."/>
            <person name="Jiang F."/>
            <person name="Zhang X."/>
            <person name="Ren Y."/>
            <person name="Wang B."/>
            <person name="Wang S."/>
            <person name="Lu Y."/>
            <person name="Wu K."/>
            <person name="Fan W."/>
            <person name="Wang G."/>
        </authorList>
    </citation>
    <scope>NUCLEOTIDE SEQUENCE</scope>
    <source>
        <strain evidence="2">12Hb</strain>
    </source>
</reference>